<protein>
    <submittedName>
        <fullName evidence="9">Transcription factor bHLH041</fullName>
    </submittedName>
</protein>
<dbReference type="InterPro" id="IPR044658">
    <property type="entry name" value="bHLH92/bHLH041-like"/>
</dbReference>
<dbReference type="Pfam" id="PF00010">
    <property type="entry name" value="HLH"/>
    <property type="match status" value="1"/>
</dbReference>
<evidence type="ECO:0000256" key="6">
    <source>
        <dbReference type="SAM" id="MobiDB-lite"/>
    </source>
</evidence>
<dbReference type="KEGG" id="vra:106766500"/>
<proteinExistence type="predicted"/>
<dbReference type="PROSITE" id="PS50888">
    <property type="entry name" value="BHLH"/>
    <property type="match status" value="1"/>
</dbReference>
<feature type="compositionally biased region" description="Polar residues" evidence="6">
    <location>
        <begin position="86"/>
        <end position="99"/>
    </location>
</feature>
<dbReference type="PANTHER" id="PTHR46665">
    <property type="entry name" value="TRANSCRIPTION FACTOR BHLH041-RELATED-RELATED"/>
    <property type="match status" value="1"/>
</dbReference>
<sequence length="395" mass="44853">MAVFMGCKAGEIELGFSNIPQDDIETALQNLFPEDFYMRFQSTDQNPYSSSSSSFIISSTNTFNQSLDVPGTSHSNFPDALGVAPSQPTSHQHTSQPLSQVIPFPSNLPTPEGEYQEMVRALIRVLSSTSQQQQPHQVLTHTSVTHPGAPDFVRYESDSNINPHTESNFSRRNLQNTSFPLLKNLNSKRMRERDTIKPTHPISSQKYYHTISERKRREKLSECFQELSALLPPGTKKNKRWILTAAKETMRSLMVEIEELKMRNEQLMRVLSGKEVGGSREENRGRSSNERLNVRVLHASESSSSEEQMVNLEVTVREQSSEVNVLVRILEFLERVQNVTLISTNTNLHITEGGTAINVLTFRLRIIKGSEWDEVGFEEAIRRVVADVTHREFHP</sequence>
<evidence type="ECO:0000313" key="8">
    <source>
        <dbReference type="Proteomes" id="UP000087766"/>
    </source>
</evidence>
<keyword evidence="4" id="KW-0539">Nucleus</keyword>
<name>A0A3Q0F3C2_VIGRR</name>
<evidence type="ECO:0000259" key="7">
    <source>
        <dbReference type="PROSITE" id="PS50888"/>
    </source>
</evidence>
<dbReference type="Proteomes" id="UP000087766">
    <property type="component" value="Chromosome 7"/>
</dbReference>
<evidence type="ECO:0000256" key="2">
    <source>
        <dbReference type="ARBA" id="ARBA00023015"/>
    </source>
</evidence>
<dbReference type="InterPro" id="IPR011598">
    <property type="entry name" value="bHLH_dom"/>
</dbReference>
<feature type="region of interest" description="Disordered" evidence="6">
    <location>
        <begin position="83"/>
        <end position="102"/>
    </location>
</feature>
<evidence type="ECO:0000313" key="9">
    <source>
        <dbReference type="RefSeq" id="XP_022638525.1"/>
    </source>
</evidence>
<dbReference type="Pfam" id="PF23132">
    <property type="entry name" value="DUF7049"/>
    <property type="match status" value="1"/>
</dbReference>
<evidence type="ECO:0000256" key="4">
    <source>
        <dbReference type="ARBA" id="ARBA00023242"/>
    </source>
</evidence>
<keyword evidence="2" id="KW-0805">Transcription regulation</keyword>
<dbReference type="Pfam" id="PF23133">
    <property type="entry name" value="DUF7050"/>
    <property type="match status" value="1"/>
</dbReference>
<organism evidence="8 9">
    <name type="scientific">Vigna radiata var. radiata</name>
    <name type="common">Mung bean</name>
    <name type="synonym">Phaseolus aureus</name>
    <dbReference type="NCBI Taxonomy" id="3916"/>
    <lineage>
        <taxon>Eukaryota</taxon>
        <taxon>Viridiplantae</taxon>
        <taxon>Streptophyta</taxon>
        <taxon>Embryophyta</taxon>
        <taxon>Tracheophyta</taxon>
        <taxon>Spermatophyta</taxon>
        <taxon>Magnoliopsida</taxon>
        <taxon>eudicotyledons</taxon>
        <taxon>Gunneridae</taxon>
        <taxon>Pentapetalae</taxon>
        <taxon>rosids</taxon>
        <taxon>fabids</taxon>
        <taxon>Fabales</taxon>
        <taxon>Fabaceae</taxon>
        <taxon>Papilionoideae</taxon>
        <taxon>50 kb inversion clade</taxon>
        <taxon>NPAAA clade</taxon>
        <taxon>indigoferoid/millettioid clade</taxon>
        <taxon>Phaseoleae</taxon>
        <taxon>Vigna</taxon>
    </lineage>
</organism>
<dbReference type="OrthoDB" id="5778525at2759"/>
<dbReference type="GO" id="GO:0046983">
    <property type="term" value="F:protein dimerization activity"/>
    <property type="evidence" value="ECO:0007669"/>
    <property type="project" value="InterPro"/>
</dbReference>
<dbReference type="InterPro" id="IPR036638">
    <property type="entry name" value="HLH_DNA-bd_sf"/>
</dbReference>
<dbReference type="GO" id="GO:0005634">
    <property type="term" value="C:nucleus"/>
    <property type="evidence" value="ECO:0007669"/>
    <property type="project" value="UniProtKB-SubCell"/>
</dbReference>
<dbReference type="InterPro" id="IPR055477">
    <property type="entry name" value="DUF7049"/>
</dbReference>
<dbReference type="SMART" id="SM00353">
    <property type="entry name" value="HLH"/>
    <property type="match status" value="1"/>
</dbReference>
<dbReference type="GeneID" id="106766500"/>
<evidence type="ECO:0000256" key="5">
    <source>
        <dbReference type="SAM" id="Coils"/>
    </source>
</evidence>
<dbReference type="AlphaFoldDB" id="A0A3Q0F3C2"/>
<comment type="subcellular location">
    <subcellularLocation>
        <location evidence="1">Nucleus</location>
    </subcellularLocation>
</comment>
<accession>A0A3Q0F3C2</accession>
<reference evidence="9" key="2">
    <citation type="submission" date="2025-08" db="UniProtKB">
        <authorList>
            <consortium name="RefSeq"/>
        </authorList>
    </citation>
    <scope>IDENTIFICATION</scope>
    <source>
        <tissue evidence="9">Leaf</tissue>
    </source>
</reference>
<feature type="coiled-coil region" evidence="5">
    <location>
        <begin position="243"/>
        <end position="270"/>
    </location>
</feature>
<gene>
    <name evidence="9" type="primary">LOC106766500</name>
</gene>
<evidence type="ECO:0000256" key="3">
    <source>
        <dbReference type="ARBA" id="ARBA00023163"/>
    </source>
</evidence>
<reference evidence="8" key="1">
    <citation type="journal article" date="2014" name="Nat. Commun.">
        <title>Genome sequence of mungbean and insights into evolution within Vigna species.</title>
        <authorList>
            <person name="Kang Y.J."/>
            <person name="Kim S.K."/>
            <person name="Kim M.Y."/>
            <person name="Lestari P."/>
            <person name="Kim K.H."/>
            <person name="Ha B.K."/>
            <person name="Jun T.H."/>
            <person name="Hwang W.J."/>
            <person name="Lee T."/>
            <person name="Lee J."/>
            <person name="Shim S."/>
            <person name="Yoon M.Y."/>
            <person name="Jang Y.E."/>
            <person name="Han K.S."/>
            <person name="Taeprayoon P."/>
            <person name="Yoon N."/>
            <person name="Somta P."/>
            <person name="Tanya P."/>
            <person name="Kim K.S."/>
            <person name="Gwag J.G."/>
            <person name="Moon J.K."/>
            <person name="Lee Y.H."/>
            <person name="Park B.S."/>
            <person name="Bombarely A."/>
            <person name="Doyle J.J."/>
            <person name="Jackson S.A."/>
            <person name="Schafleitner R."/>
            <person name="Srinives P."/>
            <person name="Varshney R.K."/>
            <person name="Lee S.H."/>
        </authorList>
    </citation>
    <scope>NUCLEOTIDE SEQUENCE [LARGE SCALE GENOMIC DNA]</scope>
    <source>
        <strain evidence="8">cv. VC1973A</strain>
    </source>
</reference>
<dbReference type="InterPro" id="IPR055478">
    <property type="entry name" value="DUF7050"/>
</dbReference>
<dbReference type="STRING" id="3916.A0A3Q0F3C2"/>
<feature type="domain" description="BHLH" evidence="7">
    <location>
        <begin position="204"/>
        <end position="253"/>
    </location>
</feature>
<dbReference type="RefSeq" id="XP_022638525.1">
    <property type="nucleotide sequence ID" value="XM_022782804.1"/>
</dbReference>
<dbReference type="SUPFAM" id="SSF47459">
    <property type="entry name" value="HLH, helix-loop-helix DNA-binding domain"/>
    <property type="match status" value="1"/>
</dbReference>
<keyword evidence="8" id="KW-1185">Reference proteome</keyword>
<evidence type="ECO:0000256" key="1">
    <source>
        <dbReference type="ARBA" id="ARBA00004123"/>
    </source>
</evidence>
<dbReference type="PANTHER" id="PTHR46665:SF1">
    <property type="entry name" value="SPERMATOGENESIS- AND OOGENESIS-SPECIFIC BASIC HELIX-LOOP-HELIX-CONTAINING PROTEIN 1"/>
    <property type="match status" value="1"/>
</dbReference>
<keyword evidence="3" id="KW-0804">Transcription</keyword>
<keyword evidence="5" id="KW-0175">Coiled coil</keyword>
<dbReference type="Gene3D" id="4.10.280.10">
    <property type="entry name" value="Helix-loop-helix DNA-binding domain"/>
    <property type="match status" value="1"/>
</dbReference>